<comment type="catalytic activity">
    <reaction evidence="1">
        <text>ATP + protein L-histidine = ADP + protein N-phospho-L-histidine.</text>
        <dbReference type="EC" id="2.7.13.3"/>
    </reaction>
</comment>
<evidence type="ECO:0000256" key="6">
    <source>
        <dbReference type="ARBA" id="ARBA00022777"/>
    </source>
</evidence>
<proteinExistence type="predicted"/>
<dbReference type="Gene3D" id="1.10.287.130">
    <property type="match status" value="1"/>
</dbReference>
<dbReference type="GO" id="GO:0005524">
    <property type="term" value="F:ATP binding"/>
    <property type="evidence" value="ECO:0007669"/>
    <property type="project" value="UniProtKB-KW"/>
</dbReference>
<evidence type="ECO:0000256" key="5">
    <source>
        <dbReference type="ARBA" id="ARBA00022741"/>
    </source>
</evidence>
<feature type="domain" description="Response regulatory" evidence="12">
    <location>
        <begin position="561"/>
        <end position="676"/>
    </location>
</feature>
<evidence type="ECO:0000313" key="16">
    <source>
        <dbReference type="Proteomes" id="UP000197153"/>
    </source>
</evidence>
<dbReference type="SUPFAM" id="SSF52172">
    <property type="entry name" value="CheY-like"/>
    <property type="match status" value="2"/>
</dbReference>
<dbReference type="CDD" id="cd00130">
    <property type="entry name" value="PAS"/>
    <property type="match status" value="1"/>
</dbReference>
<dbReference type="InterPro" id="IPR001789">
    <property type="entry name" value="Sig_transdc_resp-reg_receiver"/>
</dbReference>
<dbReference type="EMBL" id="CP022113">
    <property type="protein sequence ID" value="ASG25097.1"/>
    <property type="molecule type" value="Genomic_DNA"/>
</dbReference>
<keyword evidence="7" id="KW-0067">ATP-binding</keyword>
<name>A0A248K285_9PROT</name>
<dbReference type="InterPro" id="IPR035965">
    <property type="entry name" value="PAS-like_dom_sf"/>
</dbReference>
<dbReference type="InterPro" id="IPR001610">
    <property type="entry name" value="PAC"/>
</dbReference>
<dbReference type="Pfam" id="PF02518">
    <property type="entry name" value="HATPase_c"/>
    <property type="match status" value="1"/>
</dbReference>
<feature type="modified residue" description="4-aspartylphosphate" evidence="9">
    <location>
        <position position="74"/>
    </location>
</feature>
<dbReference type="InterPro" id="IPR036890">
    <property type="entry name" value="HATPase_C_sf"/>
</dbReference>
<dbReference type="GO" id="GO:0006508">
    <property type="term" value="P:proteolysis"/>
    <property type="evidence" value="ECO:0007669"/>
    <property type="project" value="InterPro"/>
</dbReference>
<dbReference type="SUPFAM" id="SSF47384">
    <property type="entry name" value="Homodimeric domain of signal transducing histidine kinase"/>
    <property type="match status" value="1"/>
</dbReference>
<dbReference type="NCBIfam" id="TIGR00229">
    <property type="entry name" value="sensory_box"/>
    <property type="match status" value="1"/>
</dbReference>
<dbReference type="InterPro" id="IPR013767">
    <property type="entry name" value="PAS_fold"/>
</dbReference>
<dbReference type="PANTHER" id="PTHR43065">
    <property type="entry name" value="SENSOR HISTIDINE KINASE"/>
    <property type="match status" value="1"/>
</dbReference>
<dbReference type="KEGG" id="nao:Y958_29450"/>
<evidence type="ECO:0000256" key="9">
    <source>
        <dbReference type="PROSITE-ProRule" id="PRU00169"/>
    </source>
</evidence>
<keyword evidence="6" id="KW-0418">Kinase</keyword>
<evidence type="ECO:0000256" key="7">
    <source>
        <dbReference type="ARBA" id="ARBA00022840"/>
    </source>
</evidence>
<keyword evidence="3 9" id="KW-0597">Phosphoprotein</keyword>
<dbReference type="SUPFAM" id="SSF55874">
    <property type="entry name" value="ATPase domain of HSP90 chaperone/DNA topoisomerase II/histidine kinase"/>
    <property type="match status" value="1"/>
</dbReference>
<evidence type="ECO:0000256" key="1">
    <source>
        <dbReference type="ARBA" id="ARBA00000085"/>
    </source>
</evidence>
<sequence length="678" mass="73781">MGGAERARAWRFLVSPPAEKPVALLLVEDSDIDAELIAHQFRKIDQPLILTRVAVRAEYEAALAGGDFDIILSDYSLPGFNGLAALELARARDPAVPFIFISGVIGEEFATEALRAGATDYVTKRNLARIPMVVTRALREAEDRRQARRSAQALRESEQRFRSMADNTPALIWSSDAEGRIIFANRRFETEFGIPPARMEAEGWAALIHEDDWPTLSAVRRALFVGRTPFLDDMRVRKATGEVRWLRCESSPRFDDAGTFLGFLGCAIDITETKLARDALEAEVVARTEELRVKEEALRQSHKMEAIGQLTGGIAHDFNNMLAGIVGAADLIQTRVRDARFDSIGRYVDNILSSAHRAAGLTHRLLAFARRQTLDLKPADINQLVSSLDDLLRRTLGQGIDLQISLAPEVWPAITDANQFESAILNLAINARDAMTAGGRLTIQTSNVTIGDGDERASADLQPGDYVLTCVTDTGTGMPPEVLEKAFDPFFTTKPIGHGTGLGLSMIYGFARQVGGHVTLASTPGKGTTICLYMPRDRSASATAEAPKPTPHETPPKGRGTVLVVEDELVVRMVVVDILEEHGYGVIEAETAADALPHLEGSGAIDLLLTDVGLPGMNGRALAHEARRLRPGLKILFATGYAEGASQRSAFVGEGMDYIAKPFDLDELGRKIRALTEA</sequence>
<dbReference type="SMART" id="SM00086">
    <property type="entry name" value="PAC"/>
    <property type="match status" value="1"/>
</dbReference>
<dbReference type="CDD" id="cd00156">
    <property type="entry name" value="REC"/>
    <property type="match status" value="1"/>
</dbReference>
<dbReference type="InterPro" id="IPR004358">
    <property type="entry name" value="Sig_transdc_His_kin-like_C"/>
</dbReference>
<dbReference type="Gene3D" id="3.30.565.10">
    <property type="entry name" value="Histidine kinase-like ATPase, C-terminal domain"/>
    <property type="match status" value="1"/>
</dbReference>
<evidence type="ECO:0000256" key="3">
    <source>
        <dbReference type="ARBA" id="ARBA00022553"/>
    </source>
</evidence>
<dbReference type="InterPro" id="IPR005467">
    <property type="entry name" value="His_kinase_dom"/>
</dbReference>
<dbReference type="InterPro" id="IPR000014">
    <property type="entry name" value="PAS"/>
</dbReference>
<evidence type="ECO:0000256" key="10">
    <source>
        <dbReference type="SAM" id="MobiDB-lite"/>
    </source>
</evidence>
<dbReference type="SMART" id="SM00387">
    <property type="entry name" value="HATPase_c"/>
    <property type="match status" value="1"/>
</dbReference>
<evidence type="ECO:0000256" key="8">
    <source>
        <dbReference type="ARBA" id="ARBA00023012"/>
    </source>
</evidence>
<dbReference type="SMART" id="SM00388">
    <property type="entry name" value="HisKA"/>
    <property type="match status" value="1"/>
</dbReference>
<dbReference type="Pfam" id="PF00512">
    <property type="entry name" value="HisKA"/>
    <property type="match status" value="1"/>
</dbReference>
<dbReference type="PROSITE" id="PS00631">
    <property type="entry name" value="CYTOSOL_AP"/>
    <property type="match status" value="1"/>
</dbReference>
<dbReference type="Gene3D" id="3.30.450.20">
    <property type="entry name" value="PAS domain"/>
    <property type="match status" value="1"/>
</dbReference>
<dbReference type="Pfam" id="PF00989">
    <property type="entry name" value="PAS"/>
    <property type="match status" value="1"/>
</dbReference>
<feature type="domain" description="Response regulatory" evidence="12">
    <location>
        <begin position="23"/>
        <end position="139"/>
    </location>
</feature>
<evidence type="ECO:0000313" key="15">
    <source>
        <dbReference type="EMBL" id="ASG25097.1"/>
    </source>
</evidence>
<dbReference type="SMART" id="SM00448">
    <property type="entry name" value="REC"/>
    <property type="match status" value="2"/>
</dbReference>
<dbReference type="InterPro" id="IPR000819">
    <property type="entry name" value="Peptidase_M17_C"/>
</dbReference>
<keyword evidence="16" id="KW-1185">Reference proteome</keyword>
<evidence type="ECO:0000256" key="2">
    <source>
        <dbReference type="ARBA" id="ARBA00012438"/>
    </source>
</evidence>
<dbReference type="PROSITE" id="PS50110">
    <property type="entry name" value="RESPONSE_REGULATORY"/>
    <property type="match status" value="2"/>
</dbReference>
<dbReference type="PROSITE" id="PS50112">
    <property type="entry name" value="PAS"/>
    <property type="match status" value="1"/>
</dbReference>
<dbReference type="AlphaFoldDB" id="A0A248K285"/>
<evidence type="ECO:0000256" key="4">
    <source>
        <dbReference type="ARBA" id="ARBA00022679"/>
    </source>
</evidence>
<dbReference type="InterPro" id="IPR003594">
    <property type="entry name" value="HATPase_dom"/>
</dbReference>
<keyword evidence="8" id="KW-0902">Two-component regulatory system</keyword>
<dbReference type="SMART" id="SM00091">
    <property type="entry name" value="PAS"/>
    <property type="match status" value="1"/>
</dbReference>
<feature type="domain" description="PAS" evidence="13">
    <location>
        <begin position="157"/>
        <end position="212"/>
    </location>
</feature>
<dbReference type="InterPro" id="IPR011006">
    <property type="entry name" value="CheY-like_superfamily"/>
</dbReference>
<keyword evidence="4" id="KW-0808">Transferase</keyword>
<evidence type="ECO:0000259" key="11">
    <source>
        <dbReference type="PROSITE" id="PS50109"/>
    </source>
</evidence>
<dbReference type="GO" id="GO:0070006">
    <property type="term" value="F:metalloaminopeptidase activity"/>
    <property type="evidence" value="ECO:0007669"/>
    <property type="project" value="InterPro"/>
</dbReference>
<feature type="region of interest" description="Disordered" evidence="10">
    <location>
        <begin position="540"/>
        <end position="559"/>
    </location>
</feature>
<reference evidence="15 16" key="1">
    <citation type="submission" date="2017-06" db="EMBL/GenBank/DDBJ databases">
        <title>Complete genome sequence of Nitrospirillum amazonense strain CBAmC, an endophytic nitrogen-fixing and plant growth-promoting bacterium, isolated from sugarcane.</title>
        <authorList>
            <person name="Schwab S."/>
            <person name="dos Santos Teixeira K.R."/>
            <person name="Simoes Araujo J.L."/>
            <person name="Soares Vidal M."/>
            <person name="Borges de Freitas H.R."/>
            <person name="Rivello Crivelaro A.L."/>
            <person name="Bueno de Camargo Nunes A."/>
            <person name="dos Santos C.M."/>
            <person name="Palmeira da Silva Rosa D."/>
            <person name="da Silva Padilha D."/>
            <person name="da Silva E."/>
            <person name="Araujo Terra L."/>
            <person name="Soares Mendes V."/>
            <person name="Farinelli L."/>
            <person name="Magalhaes Cruz L."/>
            <person name="Baldani J.I."/>
        </authorList>
    </citation>
    <scope>NUCLEOTIDE SEQUENCE [LARGE SCALE GENOMIC DNA]</scope>
    <source>
        <strain evidence="15 16">CBAmC</strain>
    </source>
</reference>
<dbReference type="InterPro" id="IPR003661">
    <property type="entry name" value="HisK_dim/P_dom"/>
</dbReference>
<dbReference type="InterPro" id="IPR000700">
    <property type="entry name" value="PAS-assoc_C"/>
</dbReference>
<dbReference type="PANTHER" id="PTHR43065:SF42">
    <property type="entry name" value="TWO-COMPONENT SENSOR PPRA"/>
    <property type="match status" value="1"/>
</dbReference>
<evidence type="ECO:0000259" key="14">
    <source>
        <dbReference type="PROSITE" id="PS50113"/>
    </source>
</evidence>
<dbReference type="Gene3D" id="3.40.50.2300">
    <property type="match status" value="2"/>
</dbReference>
<feature type="modified residue" description="4-aspartylphosphate" evidence="9">
    <location>
        <position position="611"/>
    </location>
</feature>
<gene>
    <name evidence="15" type="ORF">Y958_29450</name>
</gene>
<dbReference type="SUPFAM" id="SSF55785">
    <property type="entry name" value="PYP-like sensor domain (PAS domain)"/>
    <property type="match status" value="1"/>
</dbReference>
<dbReference type="Proteomes" id="UP000197153">
    <property type="component" value="Chromosome 4"/>
</dbReference>
<organism evidence="15 16">
    <name type="scientific">Nitrospirillum viridazoti CBAmc</name>
    <dbReference type="NCBI Taxonomy" id="1441467"/>
    <lineage>
        <taxon>Bacteria</taxon>
        <taxon>Pseudomonadati</taxon>
        <taxon>Pseudomonadota</taxon>
        <taxon>Alphaproteobacteria</taxon>
        <taxon>Rhodospirillales</taxon>
        <taxon>Azospirillaceae</taxon>
        <taxon>Nitrospirillum</taxon>
        <taxon>Nitrospirillum viridazoti</taxon>
    </lineage>
</organism>
<dbReference type="GO" id="GO:0006355">
    <property type="term" value="P:regulation of DNA-templated transcription"/>
    <property type="evidence" value="ECO:0007669"/>
    <property type="project" value="InterPro"/>
</dbReference>
<dbReference type="GO" id="GO:0046872">
    <property type="term" value="F:metal ion binding"/>
    <property type="evidence" value="ECO:0007669"/>
    <property type="project" value="InterPro"/>
</dbReference>
<dbReference type="PROSITE" id="PS50109">
    <property type="entry name" value="HIS_KIN"/>
    <property type="match status" value="1"/>
</dbReference>
<dbReference type="PROSITE" id="PS50113">
    <property type="entry name" value="PAC"/>
    <property type="match status" value="1"/>
</dbReference>
<dbReference type="Pfam" id="PF00072">
    <property type="entry name" value="Response_reg"/>
    <property type="match status" value="2"/>
</dbReference>
<accession>A0A248K285</accession>
<dbReference type="InterPro" id="IPR036097">
    <property type="entry name" value="HisK_dim/P_sf"/>
</dbReference>
<feature type="domain" description="Histidine kinase" evidence="11">
    <location>
        <begin position="313"/>
        <end position="538"/>
    </location>
</feature>
<dbReference type="PRINTS" id="PR00344">
    <property type="entry name" value="BCTRLSENSOR"/>
</dbReference>
<dbReference type="GO" id="GO:0000155">
    <property type="term" value="F:phosphorelay sensor kinase activity"/>
    <property type="evidence" value="ECO:0007669"/>
    <property type="project" value="InterPro"/>
</dbReference>
<evidence type="ECO:0000259" key="12">
    <source>
        <dbReference type="PROSITE" id="PS50110"/>
    </source>
</evidence>
<keyword evidence="5" id="KW-0547">Nucleotide-binding</keyword>
<protein>
    <recommendedName>
        <fullName evidence="2">histidine kinase</fullName>
        <ecNumber evidence="2">2.7.13.3</ecNumber>
    </recommendedName>
</protein>
<dbReference type="CDD" id="cd00082">
    <property type="entry name" value="HisKA"/>
    <property type="match status" value="1"/>
</dbReference>
<evidence type="ECO:0000259" key="13">
    <source>
        <dbReference type="PROSITE" id="PS50112"/>
    </source>
</evidence>
<feature type="domain" description="PAC" evidence="14">
    <location>
        <begin position="230"/>
        <end position="282"/>
    </location>
</feature>
<dbReference type="EC" id="2.7.13.3" evidence="2"/>